<comment type="caution">
    <text evidence="3">The sequence shown here is derived from an EMBL/GenBank/DDBJ whole genome shotgun (WGS) entry which is preliminary data.</text>
</comment>
<dbReference type="Pfam" id="PF01047">
    <property type="entry name" value="MarR"/>
    <property type="match status" value="1"/>
</dbReference>
<keyword evidence="1" id="KW-0175">Coiled coil</keyword>
<protein>
    <submittedName>
        <fullName evidence="3">MarR family winged helix-turn-helix transcriptional regulator</fullName>
    </submittedName>
</protein>
<accession>A0ABV6EQA0</accession>
<feature type="domain" description="HTH marR-type" evidence="2">
    <location>
        <begin position="17"/>
        <end position="156"/>
    </location>
</feature>
<dbReference type="PRINTS" id="PR00598">
    <property type="entry name" value="HTHMARR"/>
</dbReference>
<dbReference type="InterPro" id="IPR039422">
    <property type="entry name" value="MarR/SlyA-like"/>
</dbReference>
<proteinExistence type="predicted"/>
<dbReference type="SUPFAM" id="SSF46785">
    <property type="entry name" value="Winged helix' DNA-binding domain"/>
    <property type="match status" value="1"/>
</dbReference>
<dbReference type="InterPro" id="IPR036390">
    <property type="entry name" value="WH_DNA-bd_sf"/>
</dbReference>
<keyword evidence="4" id="KW-1185">Reference proteome</keyword>
<evidence type="ECO:0000259" key="2">
    <source>
        <dbReference type="PROSITE" id="PS50995"/>
    </source>
</evidence>
<feature type="coiled-coil region" evidence="1">
    <location>
        <begin position="137"/>
        <end position="164"/>
    </location>
</feature>
<evidence type="ECO:0000313" key="4">
    <source>
        <dbReference type="Proteomes" id="UP001589775"/>
    </source>
</evidence>
<gene>
    <name evidence="3" type="ORF">ACFFJ6_08020</name>
</gene>
<reference evidence="3 4" key="1">
    <citation type="submission" date="2024-09" db="EMBL/GenBank/DDBJ databases">
        <authorList>
            <person name="Sun Q."/>
            <person name="Mori K."/>
        </authorList>
    </citation>
    <scope>NUCLEOTIDE SEQUENCE [LARGE SCALE GENOMIC DNA]</scope>
    <source>
        <strain evidence="3 4">KCTC 23279</strain>
    </source>
</reference>
<dbReference type="PROSITE" id="PS50995">
    <property type="entry name" value="HTH_MARR_2"/>
    <property type="match status" value="1"/>
</dbReference>
<dbReference type="InterPro" id="IPR000835">
    <property type="entry name" value="HTH_MarR-typ"/>
</dbReference>
<dbReference type="EMBL" id="JBHLWM010000003">
    <property type="protein sequence ID" value="MFC0240409.1"/>
    <property type="molecule type" value="Genomic_DNA"/>
</dbReference>
<sequence>MREKTKLSPVPPSSLVQPETARRFTATIASVHIFLDEIRTFFAKDLGITGPQVSIMMTIKGLDEADGVSVRHVARALHVDPSFITTQTKLLEKKGLIRRQPDPADARVVKLSLSDKATKQIAAMTVDERSVNDVVFADISDEELAVLNDQMDELKDRLEKTCRRLAGGF</sequence>
<dbReference type="RefSeq" id="WP_378386262.1">
    <property type="nucleotide sequence ID" value="NZ_JBHLWM010000003.1"/>
</dbReference>
<dbReference type="InterPro" id="IPR036388">
    <property type="entry name" value="WH-like_DNA-bd_sf"/>
</dbReference>
<dbReference type="Gene3D" id="1.10.10.10">
    <property type="entry name" value="Winged helix-like DNA-binding domain superfamily/Winged helix DNA-binding domain"/>
    <property type="match status" value="1"/>
</dbReference>
<evidence type="ECO:0000313" key="3">
    <source>
        <dbReference type="EMBL" id="MFC0240409.1"/>
    </source>
</evidence>
<dbReference type="PANTHER" id="PTHR33164">
    <property type="entry name" value="TRANSCRIPTIONAL REGULATOR, MARR FAMILY"/>
    <property type="match status" value="1"/>
</dbReference>
<organism evidence="3 4">
    <name type="scientific">Rhodopseudomonas telluris</name>
    <dbReference type="NCBI Taxonomy" id="644215"/>
    <lineage>
        <taxon>Bacteria</taxon>
        <taxon>Pseudomonadati</taxon>
        <taxon>Pseudomonadota</taxon>
        <taxon>Alphaproteobacteria</taxon>
        <taxon>Hyphomicrobiales</taxon>
        <taxon>Nitrobacteraceae</taxon>
        <taxon>Rhodopseudomonas</taxon>
    </lineage>
</organism>
<dbReference type="PANTHER" id="PTHR33164:SF101">
    <property type="entry name" value="TRANSCRIPTIONAL REPRESSOR MPRA"/>
    <property type="match status" value="1"/>
</dbReference>
<dbReference type="Proteomes" id="UP001589775">
    <property type="component" value="Unassembled WGS sequence"/>
</dbReference>
<name>A0ABV6EQA0_9BRAD</name>
<evidence type="ECO:0000256" key="1">
    <source>
        <dbReference type="SAM" id="Coils"/>
    </source>
</evidence>
<dbReference type="SMART" id="SM00347">
    <property type="entry name" value="HTH_MARR"/>
    <property type="match status" value="1"/>
</dbReference>